<dbReference type="Proteomes" id="UP001163104">
    <property type="component" value="Chromosome"/>
</dbReference>
<name>A0AA46P019_CYTFI</name>
<dbReference type="AlphaFoldDB" id="A0AA46P019"/>
<dbReference type="RefSeq" id="WP_226618789.1">
    <property type="nucleotide sequence ID" value="NZ_CP098323.1"/>
</dbReference>
<proteinExistence type="predicted"/>
<accession>A0AA46P019</accession>
<evidence type="ECO:0000313" key="1">
    <source>
        <dbReference type="EMBL" id="UYG93551.1"/>
    </source>
</evidence>
<dbReference type="EMBL" id="CP107027">
    <property type="protein sequence ID" value="UYG93551.1"/>
    <property type="molecule type" value="Genomic_DNA"/>
</dbReference>
<evidence type="ECO:0000313" key="2">
    <source>
        <dbReference type="Proteomes" id="UP001163104"/>
    </source>
</evidence>
<reference evidence="1" key="1">
    <citation type="submission" date="2022-10" db="EMBL/GenBank/DDBJ databases">
        <title>Mechanism of multi-heavy metal repair in Cytobacillus Firmus M7.</title>
        <authorList>
            <person name="Li X."/>
            <person name="Yu C."/>
        </authorList>
    </citation>
    <scope>NUCLEOTIDE SEQUENCE</scope>
    <source>
        <strain evidence="1">M7</strain>
    </source>
</reference>
<protein>
    <submittedName>
        <fullName evidence="1">Uncharacterized protein</fullName>
    </submittedName>
</protein>
<gene>
    <name evidence="1" type="ORF">OD459_15190</name>
</gene>
<organism evidence="1 2">
    <name type="scientific">Cytobacillus firmus</name>
    <name type="common">Bacillus firmus</name>
    <dbReference type="NCBI Taxonomy" id="1399"/>
    <lineage>
        <taxon>Bacteria</taxon>
        <taxon>Bacillati</taxon>
        <taxon>Bacillota</taxon>
        <taxon>Bacilli</taxon>
        <taxon>Bacillales</taxon>
        <taxon>Bacillaceae</taxon>
        <taxon>Cytobacillus</taxon>
    </lineage>
</organism>
<sequence>MFALNKESLDLVVHELLKRSGSQADIKLEKHFPGNRIAGGKYSMGTHTVTLYAEEIKNQCQQLFASADRFLDYFAVVFAHELGHAEDAELEQLASHLDACTTEQERRLTALKIEENAWAFAEKLLPDMDKAFMQNIIYHSLKPYRDQLQMEPA</sequence>